<comment type="caution">
    <text evidence="7">Lacks conserved residue(s) required for the propagation of feature annotation.</text>
</comment>
<dbReference type="Pfam" id="PF13636">
    <property type="entry name" value="Methyltranf_PUA"/>
    <property type="match status" value="1"/>
</dbReference>
<dbReference type="AlphaFoldDB" id="A0A2S6HW14"/>
<keyword evidence="6 7" id="KW-0694">RNA-binding</keyword>
<dbReference type="OrthoDB" id="9810297at2"/>
<dbReference type="Pfam" id="PF17125">
    <property type="entry name" value="Methyltr_RsmF_N"/>
    <property type="match status" value="1"/>
</dbReference>
<comment type="caution">
    <text evidence="9">The sequence shown here is derived from an EMBL/GenBank/DDBJ whole genome shotgun (WGS) entry which is preliminary data.</text>
</comment>
<dbReference type="InterPro" id="IPR018314">
    <property type="entry name" value="RsmB/NOL1/NOP2-like_CS"/>
</dbReference>
<evidence type="ECO:0000256" key="3">
    <source>
        <dbReference type="ARBA" id="ARBA00022603"/>
    </source>
</evidence>
<dbReference type="Gene3D" id="3.40.50.150">
    <property type="entry name" value="Vaccinia Virus protein VP39"/>
    <property type="match status" value="1"/>
</dbReference>
<keyword evidence="4 7" id="KW-0808">Transferase</keyword>
<dbReference type="CDD" id="cd21147">
    <property type="entry name" value="RsmF_methylt_CTD1"/>
    <property type="match status" value="1"/>
</dbReference>
<protein>
    <submittedName>
        <fullName evidence="9">NOL1/NOP2/sun family putative RNA methylase</fullName>
    </submittedName>
</protein>
<evidence type="ECO:0000256" key="7">
    <source>
        <dbReference type="PROSITE-ProRule" id="PRU01023"/>
    </source>
</evidence>
<name>A0A2S6HW14_9FIRM</name>
<feature type="domain" description="SAM-dependent MTase RsmB/NOP-type" evidence="8">
    <location>
        <begin position="10"/>
        <end position="297"/>
    </location>
</feature>
<evidence type="ECO:0000256" key="6">
    <source>
        <dbReference type="ARBA" id="ARBA00022884"/>
    </source>
</evidence>
<dbReference type="InterPro" id="IPR001678">
    <property type="entry name" value="MeTrfase_RsmB-F_NOP2_dom"/>
</dbReference>
<reference evidence="9 10" key="1">
    <citation type="submission" date="2018-02" db="EMBL/GenBank/DDBJ databases">
        <title>Genomic Encyclopedia of Archaeal and Bacterial Type Strains, Phase II (KMG-II): from individual species to whole genera.</title>
        <authorList>
            <person name="Goeker M."/>
        </authorList>
    </citation>
    <scope>NUCLEOTIDE SEQUENCE [LARGE SCALE GENOMIC DNA]</scope>
    <source>
        <strain evidence="9 10">DSM 3808</strain>
    </source>
</reference>
<evidence type="ECO:0000256" key="4">
    <source>
        <dbReference type="ARBA" id="ARBA00022679"/>
    </source>
</evidence>
<keyword evidence="5 7" id="KW-0949">S-adenosyl-L-methionine</keyword>
<dbReference type="GO" id="GO:0008173">
    <property type="term" value="F:RNA methyltransferase activity"/>
    <property type="evidence" value="ECO:0007669"/>
    <property type="project" value="InterPro"/>
</dbReference>
<accession>A0A2S6HW14</accession>
<sequence>MKEIKISEEFLNRMRDLLGEEDYNAYLKSFEEERLYGLRVNTLKVSPEAFVKMTSLKLLPVPWISNGFYYDGEERPAKDPYYYAGLYYLQEPSAMTPAHMLPIVPGDKVLDLCAAPGGKSTELGAKLRGKGLLVSNDISNSRARALLKNLELWGIENICVTSEEPQKLKTTFAGFFDKILVDAPCSGEGMFRKDADMVKSYEEHGPEYYEAIQKEIVGHAVDMLAPGGLMMYSTCTFSICENEDIIRLILENHTDMELVKLPLFEGASDGIGLSGCLRLFPHKIKGEGHFMALLRKKGGSVGTEETKTGRKKEKELPKELSQFLSLISKPLITSRIEIKNDCVYYLPEYFPENGGKLRYLRTGLCLGEMKKERFEPSQALAQSLKMEEFKQTLSFQKEDERVIRYLKGETVFLTEMEERIKGWCLICVDGFPLGFAKGNGDTLKNKYYPGWRWQ</sequence>
<dbReference type="InterPro" id="IPR031341">
    <property type="entry name" value="Methyltr_RsmF_N"/>
</dbReference>
<comment type="similarity">
    <text evidence="1 7">Belongs to the class I-like SAM-binding methyltransferase superfamily. RsmB/NOP family.</text>
</comment>
<dbReference type="Gene3D" id="3.30.70.1170">
    <property type="entry name" value="Sun protein, domain 3"/>
    <property type="match status" value="1"/>
</dbReference>
<dbReference type="InterPro" id="IPR049560">
    <property type="entry name" value="MeTrfase_RsmB-F_NOP2_cat"/>
</dbReference>
<dbReference type="Gene3D" id="2.30.130.60">
    <property type="match status" value="1"/>
</dbReference>
<dbReference type="PROSITE" id="PS01153">
    <property type="entry name" value="NOL1_NOP2_SUN"/>
    <property type="match status" value="1"/>
</dbReference>
<dbReference type="GO" id="GO:0003723">
    <property type="term" value="F:RNA binding"/>
    <property type="evidence" value="ECO:0007669"/>
    <property type="project" value="UniProtKB-UniRule"/>
</dbReference>
<feature type="active site" description="Nucleophile" evidence="7">
    <location>
        <position position="235"/>
    </location>
</feature>
<keyword evidence="10" id="KW-1185">Reference proteome</keyword>
<feature type="binding site" evidence="7">
    <location>
        <begin position="113"/>
        <end position="119"/>
    </location>
    <ligand>
        <name>S-adenosyl-L-methionine</name>
        <dbReference type="ChEBI" id="CHEBI:59789"/>
    </ligand>
</feature>
<proteinExistence type="inferred from homology"/>
<organism evidence="9 10">
    <name type="scientific">Lacrimispora xylanisolvens</name>
    <dbReference type="NCBI Taxonomy" id="384636"/>
    <lineage>
        <taxon>Bacteria</taxon>
        <taxon>Bacillati</taxon>
        <taxon>Bacillota</taxon>
        <taxon>Clostridia</taxon>
        <taxon>Lachnospirales</taxon>
        <taxon>Lachnospiraceae</taxon>
        <taxon>Lacrimispora</taxon>
    </lineage>
</organism>
<evidence type="ECO:0000256" key="1">
    <source>
        <dbReference type="ARBA" id="ARBA00007494"/>
    </source>
</evidence>
<dbReference type="InterPro" id="IPR023267">
    <property type="entry name" value="RCMT"/>
</dbReference>
<gene>
    <name evidence="9" type="ORF">BXY41_103356</name>
</gene>
<evidence type="ECO:0000256" key="2">
    <source>
        <dbReference type="ARBA" id="ARBA00022490"/>
    </source>
</evidence>
<dbReference type="Pfam" id="PF17126">
    <property type="entry name" value="RsmF_methylt_CI"/>
    <property type="match status" value="1"/>
</dbReference>
<dbReference type="InterPro" id="IPR031340">
    <property type="entry name" value="RsmF_methylt_CI"/>
</dbReference>
<keyword evidence="3 7" id="KW-0489">Methyltransferase</keyword>
<dbReference type="Pfam" id="PF01189">
    <property type="entry name" value="Methyltr_RsmB-F"/>
    <property type="match status" value="1"/>
</dbReference>
<evidence type="ECO:0000313" key="10">
    <source>
        <dbReference type="Proteomes" id="UP000237749"/>
    </source>
</evidence>
<dbReference type="SUPFAM" id="SSF53335">
    <property type="entry name" value="S-adenosyl-L-methionine-dependent methyltransferases"/>
    <property type="match status" value="1"/>
</dbReference>
<evidence type="ECO:0000313" key="9">
    <source>
        <dbReference type="EMBL" id="PPK82141.1"/>
    </source>
</evidence>
<feature type="binding site" evidence="7">
    <location>
        <position position="182"/>
    </location>
    <ligand>
        <name>S-adenosyl-L-methionine</name>
        <dbReference type="ChEBI" id="CHEBI:59789"/>
    </ligand>
</feature>
<dbReference type="CDD" id="cd02440">
    <property type="entry name" value="AdoMet_MTases"/>
    <property type="match status" value="1"/>
</dbReference>
<dbReference type="PROSITE" id="PS51686">
    <property type="entry name" value="SAM_MT_RSMB_NOP"/>
    <property type="match status" value="1"/>
</dbReference>
<dbReference type="GO" id="GO:0001510">
    <property type="term" value="P:RNA methylation"/>
    <property type="evidence" value="ECO:0007669"/>
    <property type="project" value="InterPro"/>
</dbReference>
<keyword evidence="2" id="KW-0963">Cytoplasm</keyword>
<dbReference type="PRINTS" id="PR02008">
    <property type="entry name" value="RCMTFAMILY"/>
</dbReference>
<dbReference type="RefSeq" id="WP_104436188.1">
    <property type="nucleotide sequence ID" value="NZ_PTJA01000003.1"/>
</dbReference>
<dbReference type="PANTHER" id="PTHR22807:SF30">
    <property type="entry name" value="28S RRNA (CYTOSINE(4447)-C(5))-METHYLTRANSFERASE-RELATED"/>
    <property type="match status" value="1"/>
</dbReference>
<dbReference type="InterPro" id="IPR027391">
    <property type="entry name" value="Nol1_Nop2_Fmu_2"/>
</dbReference>
<dbReference type="EMBL" id="PTJA01000003">
    <property type="protein sequence ID" value="PPK82141.1"/>
    <property type="molecule type" value="Genomic_DNA"/>
</dbReference>
<evidence type="ECO:0000256" key="5">
    <source>
        <dbReference type="ARBA" id="ARBA00022691"/>
    </source>
</evidence>
<dbReference type="PANTHER" id="PTHR22807">
    <property type="entry name" value="NOP2 YEAST -RELATED NOL1/NOP2/FMU SUN DOMAIN-CONTAINING"/>
    <property type="match status" value="1"/>
</dbReference>
<feature type="binding site" evidence="7">
    <location>
        <position position="137"/>
    </location>
    <ligand>
        <name>S-adenosyl-L-methionine</name>
        <dbReference type="ChEBI" id="CHEBI:59789"/>
    </ligand>
</feature>
<evidence type="ECO:0000259" key="8">
    <source>
        <dbReference type="PROSITE" id="PS51686"/>
    </source>
</evidence>
<dbReference type="Proteomes" id="UP000237749">
    <property type="component" value="Unassembled WGS sequence"/>
</dbReference>
<dbReference type="InterPro" id="IPR029063">
    <property type="entry name" value="SAM-dependent_MTases_sf"/>
</dbReference>